<gene>
    <name evidence="2" type="ordered locus">Hden_2643</name>
</gene>
<dbReference type="Pfam" id="PF06282">
    <property type="entry name" value="DUF1036"/>
    <property type="match status" value="1"/>
</dbReference>
<organism evidence="2 3">
    <name type="scientific">Hyphomicrobium denitrificans (strain ATCC 51888 / DSM 1869 / NCIMB 11706 / TK 0415)</name>
    <dbReference type="NCBI Taxonomy" id="582899"/>
    <lineage>
        <taxon>Bacteria</taxon>
        <taxon>Pseudomonadati</taxon>
        <taxon>Pseudomonadota</taxon>
        <taxon>Alphaproteobacteria</taxon>
        <taxon>Hyphomicrobiales</taxon>
        <taxon>Hyphomicrobiaceae</taxon>
        <taxon>Hyphomicrobium</taxon>
    </lineage>
</organism>
<dbReference type="KEGG" id="hdn:Hden_2643"/>
<feature type="signal peptide" evidence="1">
    <location>
        <begin position="1"/>
        <end position="29"/>
    </location>
</feature>
<keyword evidence="3" id="KW-1185">Reference proteome</keyword>
<dbReference type="InterPro" id="IPR009380">
    <property type="entry name" value="DUF1036"/>
</dbReference>
<name>D8JTC1_HYPDA</name>
<evidence type="ECO:0000313" key="3">
    <source>
        <dbReference type="Proteomes" id="UP000002033"/>
    </source>
</evidence>
<evidence type="ECO:0000313" key="2">
    <source>
        <dbReference type="EMBL" id="ADJ24439.1"/>
    </source>
</evidence>
<evidence type="ECO:0008006" key="4">
    <source>
        <dbReference type="Google" id="ProtNLM"/>
    </source>
</evidence>
<keyword evidence="1" id="KW-0732">Signal</keyword>
<dbReference type="Proteomes" id="UP000002033">
    <property type="component" value="Chromosome"/>
</dbReference>
<accession>D8JTC1</accession>
<feature type="chain" id="PRO_5003116339" description="DUF1036 domain-containing protein" evidence="1">
    <location>
        <begin position="30"/>
        <end position="148"/>
    </location>
</feature>
<dbReference type="HOGENOM" id="CLU_120931_1_0_5"/>
<dbReference type="eggNOG" id="COG5480">
    <property type="taxonomic scope" value="Bacteria"/>
</dbReference>
<proteinExistence type="predicted"/>
<dbReference type="OrthoDB" id="9806840at2"/>
<protein>
    <recommendedName>
        <fullName evidence="4">DUF1036 domain-containing protein</fullName>
    </recommendedName>
</protein>
<reference evidence="3" key="1">
    <citation type="journal article" date="2011" name="J. Bacteriol.">
        <title>Genome sequences of eight morphologically diverse alphaproteobacteria.</title>
        <authorList>
            <consortium name="US DOE Joint Genome Institute"/>
            <person name="Brown P.J."/>
            <person name="Kysela D.T."/>
            <person name="Buechlein A."/>
            <person name="Hemmerich C."/>
            <person name="Brun Y.V."/>
        </authorList>
    </citation>
    <scope>NUCLEOTIDE SEQUENCE [LARGE SCALE GENOMIC DNA]</scope>
    <source>
        <strain evidence="3">ATCC 51888 / DSM 1869 / NCIB 11706 / TK 0415</strain>
    </source>
</reference>
<dbReference type="AlphaFoldDB" id="D8JTC1"/>
<dbReference type="RefSeq" id="WP_013216598.1">
    <property type="nucleotide sequence ID" value="NC_014313.1"/>
</dbReference>
<evidence type="ECO:0000256" key="1">
    <source>
        <dbReference type="SAM" id="SignalP"/>
    </source>
</evidence>
<dbReference type="EMBL" id="CP002083">
    <property type="protein sequence ID" value="ADJ24439.1"/>
    <property type="molecule type" value="Genomic_DNA"/>
</dbReference>
<dbReference type="STRING" id="582899.Hden_2643"/>
<sequence length="148" mass="16445" precursor="true">MPQYFNSRAAMHLLALSFGLLLSANVAHADLKLCNITSSRVGVAIGYQDKTGWATEGWWNIASQTCETLLKGALPSRYVYVHAVDYDRGGEWGGKNDMCTNEKSFAIRGVQDCEKRGYKRTGFFEVDTGEAKEWTIRLTDPGQGKAEK</sequence>